<dbReference type="EMBL" id="BKZQ01000027">
    <property type="protein sequence ID" value="GER70804.1"/>
    <property type="molecule type" value="Genomic_DNA"/>
</dbReference>
<keyword evidence="4" id="KW-1185">Reference proteome</keyword>
<protein>
    <recommendedName>
        <fullName evidence="2">Restriction system protein Mrr-like N-terminal domain-containing protein</fullName>
    </recommendedName>
</protein>
<evidence type="ECO:0000313" key="4">
    <source>
        <dbReference type="Proteomes" id="UP000391919"/>
    </source>
</evidence>
<feature type="domain" description="Restriction system protein Mrr-like N-terminal" evidence="2">
    <location>
        <begin position="6"/>
        <end position="90"/>
    </location>
</feature>
<dbReference type="InterPro" id="IPR025745">
    <property type="entry name" value="Mrr-like_N_dom"/>
</dbReference>
<dbReference type="Proteomes" id="UP000391919">
    <property type="component" value="Unassembled WGS sequence"/>
</dbReference>
<evidence type="ECO:0000259" key="2">
    <source>
        <dbReference type="Pfam" id="PF14338"/>
    </source>
</evidence>
<proteinExistence type="predicted"/>
<dbReference type="RefSeq" id="WP_308690205.1">
    <property type="nucleotide sequence ID" value="NZ_BKZP01000031.1"/>
</dbReference>
<sequence length="152" mass="17903">MTIPDYQTFMLPFLRILGDEKEHTLKEIYEKLANLFELTDEEREELLPSGPIKYKNRISWAQTYLKKAGLLESAGRGKFYITQRGIDVLNEHPDKIDVNYLERYKEFQEFHGTDNSSSQNEDDYSLPRSIETNLSPEENLYKSYQDVRKGLI</sequence>
<reference evidence="3 4" key="1">
    <citation type="submission" date="2019-09" db="EMBL/GenBank/DDBJ databases">
        <title>Draft genome sequence of Bacillus sp. JC-7.</title>
        <authorList>
            <person name="Tanaka N."/>
            <person name="Shiwa Y."/>
            <person name="Fujita N."/>
            <person name="Tanasupawat S."/>
        </authorList>
    </citation>
    <scope>NUCLEOTIDE SEQUENCE [LARGE SCALE GENOMIC DNA]</scope>
    <source>
        <strain evidence="3 4">JC-7</strain>
    </source>
</reference>
<evidence type="ECO:0000313" key="3">
    <source>
        <dbReference type="EMBL" id="GER70804.1"/>
    </source>
</evidence>
<evidence type="ECO:0000256" key="1">
    <source>
        <dbReference type="SAM" id="MobiDB-lite"/>
    </source>
</evidence>
<dbReference type="Pfam" id="PF14338">
    <property type="entry name" value="Mrr_N"/>
    <property type="match status" value="1"/>
</dbReference>
<dbReference type="AlphaFoldDB" id="A0A5J4JP59"/>
<organism evidence="3 4">
    <name type="scientific">Weizmannia acidilactici</name>
    <dbReference type="NCBI Taxonomy" id="2607726"/>
    <lineage>
        <taxon>Bacteria</taxon>
        <taxon>Bacillati</taxon>
        <taxon>Bacillota</taxon>
        <taxon>Bacilli</taxon>
        <taxon>Bacillales</taxon>
        <taxon>Bacillaceae</taxon>
        <taxon>Heyndrickxia</taxon>
    </lineage>
</organism>
<gene>
    <name evidence="3" type="ORF">BpJC7_21070</name>
</gene>
<feature type="region of interest" description="Disordered" evidence="1">
    <location>
        <begin position="111"/>
        <end position="131"/>
    </location>
</feature>
<comment type="caution">
    <text evidence="3">The sequence shown here is derived from an EMBL/GenBank/DDBJ whole genome shotgun (WGS) entry which is preliminary data.</text>
</comment>
<name>A0A5J4JP59_9BACI</name>
<accession>A0A5J4JP59</accession>